<reference evidence="3 4" key="1">
    <citation type="journal article" date="2009" name="Stand. Genomic Sci.">
        <title>Complete genome sequence of Pirellula staleyi type strain (ATCC 27377).</title>
        <authorList>
            <person name="Clum A."/>
            <person name="Tindall B.J."/>
            <person name="Sikorski J."/>
            <person name="Ivanova N."/>
            <person name="Mavrommatis K."/>
            <person name="Lucas S."/>
            <person name="Glavina del Rio T."/>
            <person name="Nolan M."/>
            <person name="Chen F."/>
            <person name="Tice H."/>
            <person name="Pitluck S."/>
            <person name="Cheng J.F."/>
            <person name="Chertkov O."/>
            <person name="Brettin T."/>
            <person name="Han C."/>
            <person name="Detter J.C."/>
            <person name="Kuske C."/>
            <person name="Bruce D."/>
            <person name="Goodwin L."/>
            <person name="Ovchinikova G."/>
            <person name="Pati A."/>
            <person name="Mikhailova N."/>
            <person name="Chen A."/>
            <person name="Palaniappan K."/>
            <person name="Land M."/>
            <person name="Hauser L."/>
            <person name="Chang Y.J."/>
            <person name="Jeffries C.D."/>
            <person name="Chain P."/>
            <person name="Rohde M."/>
            <person name="Goker M."/>
            <person name="Bristow J."/>
            <person name="Eisen J.A."/>
            <person name="Markowitz V."/>
            <person name="Hugenholtz P."/>
            <person name="Kyrpides N.C."/>
            <person name="Klenk H.P."/>
            <person name="Lapidus A."/>
        </authorList>
    </citation>
    <scope>NUCLEOTIDE SEQUENCE [LARGE SCALE GENOMIC DNA]</scope>
    <source>
        <strain evidence="4">ATCC 27377 / DSM 6068 / ICPB 4128</strain>
    </source>
</reference>
<dbReference type="OrthoDB" id="251692at2"/>
<feature type="transmembrane region" description="Helical" evidence="2">
    <location>
        <begin position="36"/>
        <end position="56"/>
    </location>
</feature>
<feature type="transmembrane region" description="Helical" evidence="2">
    <location>
        <begin position="12"/>
        <end position="30"/>
    </location>
</feature>
<evidence type="ECO:0000313" key="3">
    <source>
        <dbReference type="EMBL" id="ADB16879.1"/>
    </source>
</evidence>
<dbReference type="eggNOG" id="ENOG5031WRF">
    <property type="taxonomic scope" value="Bacteria"/>
</dbReference>
<keyword evidence="2" id="KW-0812">Transmembrane</keyword>
<evidence type="ECO:0000313" key="4">
    <source>
        <dbReference type="Proteomes" id="UP000001887"/>
    </source>
</evidence>
<dbReference type="AlphaFoldDB" id="D2R2N9"/>
<keyword evidence="2" id="KW-0472">Membrane</keyword>
<dbReference type="STRING" id="530564.Psta_2208"/>
<evidence type="ECO:0000256" key="2">
    <source>
        <dbReference type="SAM" id="Phobius"/>
    </source>
</evidence>
<name>D2R2N9_PIRSD</name>
<gene>
    <name evidence="3" type="ordered locus">Psta_2208</name>
</gene>
<keyword evidence="4" id="KW-1185">Reference proteome</keyword>
<dbReference type="EMBL" id="CP001848">
    <property type="protein sequence ID" value="ADB16879.1"/>
    <property type="molecule type" value="Genomic_DNA"/>
</dbReference>
<evidence type="ECO:0000256" key="1">
    <source>
        <dbReference type="SAM" id="Coils"/>
    </source>
</evidence>
<sequence precursor="true">MLTLLQHHARSIAIGLIATSAALLLLALLLATKPALLAIAVGVASLGGILAIAAAITQVYSHRPLAETELESARRAIEASRKELAQEKQSLDELRNSAAELLGRELADLDRRQQEFGSRLATFHEWMEFPQPITLVADQPIETVAAEQKVLVEKDRQLSTLLKEETKILYDNILSNKYVIEGRINVPAVRNDVQVLAEKVAKIYQPEISQPLLETSLSRVLKALSRTSLQTLVVLDSLPLQLQHQSFGQLHGYLRSAVQAYRVYKSSEPYWPYVNTAYYLSRMAMGANPLTLSAWWLVGTIGKQGAAAVATRLVNHHALKFLSDIVRVIGYEVAALYSPEFRYRDPNWIYAAELTSLVASFPLSRDGLARSMQEIGSLELRSEYDRIFFYRALAAHQSGLVRDYVSAGKLSSEHRRAIASRLERFFEYHVHGKTPDRVKKWKQGVEERLGIKLLVSSAQSGQSVNEQVVSAIRGLASFLLAVKLLEPQELRPLLASTRLIGLVASDMQTKVLDEIESNPPYFLEHPDLDVDGDLPRKFVEDLAMLHARTAPRSIEIEVSIVEMATYLRLPAASIQTAIEKHLLDQFVHVCGEIAGVKKPPVAVARAVLDLMAGSKQLTLLYGNATIDRISEVITTTEKAGTSSGEYWLTGRSDELWLIEIGANSRIVWKSDSSVTAQAKRNYLSTTCQITGGLWLDGETFVKKPWNIELAAGMLSSFQSYFGPLLDRWPPRGTQIARRDSTE</sequence>
<proteinExistence type="predicted"/>
<organism evidence="3 4">
    <name type="scientific">Pirellula staleyi (strain ATCC 27377 / DSM 6068 / ICPB 4128)</name>
    <name type="common">Pirella staleyi</name>
    <dbReference type="NCBI Taxonomy" id="530564"/>
    <lineage>
        <taxon>Bacteria</taxon>
        <taxon>Pseudomonadati</taxon>
        <taxon>Planctomycetota</taxon>
        <taxon>Planctomycetia</taxon>
        <taxon>Pirellulales</taxon>
        <taxon>Pirellulaceae</taxon>
        <taxon>Pirellula</taxon>
    </lineage>
</organism>
<dbReference type="HOGENOM" id="CLU_373340_0_0_0"/>
<protein>
    <submittedName>
        <fullName evidence="3">Uncharacterized protein</fullName>
    </submittedName>
</protein>
<dbReference type="KEGG" id="psl:Psta_2208"/>
<dbReference type="Proteomes" id="UP000001887">
    <property type="component" value="Chromosome"/>
</dbReference>
<keyword evidence="2" id="KW-1133">Transmembrane helix</keyword>
<accession>D2R2N9</accession>
<keyword evidence="1" id="KW-0175">Coiled coil</keyword>
<feature type="coiled-coil region" evidence="1">
    <location>
        <begin position="67"/>
        <end position="104"/>
    </location>
</feature>